<sequence length="45" mass="5278">MLSIQRTNLLKIQPQSYGLAFNQLLQHSRHFHRICVATNLGRMNK</sequence>
<organism evidence="1">
    <name type="scientific">Rhizophora mucronata</name>
    <name type="common">Asiatic mangrove</name>
    <dbReference type="NCBI Taxonomy" id="61149"/>
    <lineage>
        <taxon>Eukaryota</taxon>
        <taxon>Viridiplantae</taxon>
        <taxon>Streptophyta</taxon>
        <taxon>Embryophyta</taxon>
        <taxon>Tracheophyta</taxon>
        <taxon>Spermatophyta</taxon>
        <taxon>Magnoliopsida</taxon>
        <taxon>eudicotyledons</taxon>
        <taxon>Gunneridae</taxon>
        <taxon>Pentapetalae</taxon>
        <taxon>rosids</taxon>
        <taxon>fabids</taxon>
        <taxon>Malpighiales</taxon>
        <taxon>Rhizophoraceae</taxon>
        <taxon>Rhizophora</taxon>
    </lineage>
</organism>
<reference evidence="1" key="1">
    <citation type="submission" date="2018-02" db="EMBL/GenBank/DDBJ databases">
        <title>Rhizophora mucronata_Transcriptome.</title>
        <authorList>
            <person name="Meera S.P."/>
            <person name="Sreeshan A."/>
            <person name="Augustine A."/>
        </authorList>
    </citation>
    <scope>NUCLEOTIDE SEQUENCE</scope>
    <source>
        <tissue evidence="1">Leaf</tissue>
    </source>
</reference>
<name>A0A2P2LT91_RHIMU</name>
<accession>A0A2P2LT91</accession>
<proteinExistence type="predicted"/>
<dbReference type="EMBL" id="GGEC01040697">
    <property type="protein sequence ID" value="MBX21181.1"/>
    <property type="molecule type" value="Transcribed_RNA"/>
</dbReference>
<protein>
    <submittedName>
        <fullName evidence="1">Uncharacterized protein</fullName>
    </submittedName>
</protein>
<evidence type="ECO:0000313" key="1">
    <source>
        <dbReference type="EMBL" id="MBX21181.1"/>
    </source>
</evidence>
<dbReference type="AlphaFoldDB" id="A0A2P2LT91"/>